<keyword evidence="2" id="KW-0547">Nucleotide-binding</keyword>
<dbReference type="GO" id="GO:0004713">
    <property type="term" value="F:protein tyrosine kinase activity"/>
    <property type="evidence" value="ECO:0007669"/>
    <property type="project" value="UniProtKB-KW"/>
</dbReference>
<dbReference type="InterPro" id="IPR000719">
    <property type="entry name" value="Prot_kinase_dom"/>
</dbReference>
<protein>
    <submittedName>
        <fullName evidence="6">Tyrosine-protein kinase Fps85D</fullName>
    </submittedName>
</protein>
<evidence type="ECO:0000313" key="6">
    <source>
        <dbReference type="EMBL" id="EKC37651.1"/>
    </source>
</evidence>
<keyword evidence="5" id="KW-0829">Tyrosine-protein kinase</keyword>
<dbReference type="InterPro" id="IPR050198">
    <property type="entry name" value="Non-receptor_tyrosine_kinases"/>
</dbReference>
<dbReference type="PANTHER" id="PTHR24418">
    <property type="entry name" value="TYROSINE-PROTEIN KINASE"/>
    <property type="match status" value="1"/>
</dbReference>
<dbReference type="PROSITE" id="PS50001">
    <property type="entry name" value="SH2"/>
    <property type="match status" value="1"/>
</dbReference>
<evidence type="ECO:0000256" key="2">
    <source>
        <dbReference type="ARBA" id="ARBA00022741"/>
    </source>
</evidence>
<gene>
    <name evidence="6" type="ORF">CGI_10024205</name>
</gene>
<reference evidence="6" key="1">
    <citation type="journal article" date="2012" name="Nature">
        <title>The oyster genome reveals stress adaptation and complexity of shell formation.</title>
        <authorList>
            <person name="Zhang G."/>
            <person name="Fang X."/>
            <person name="Guo X."/>
            <person name="Li L."/>
            <person name="Luo R."/>
            <person name="Xu F."/>
            <person name="Yang P."/>
            <person name="Zhang L."/>
            <person name="Wang X."/>
            <person name="Qi H."/>
            <person name="Xiong Z."/>
            <person name="Que H."/>
            <person name="Xie Y."/>
            <person name="Holland P.W."/>
            <person name="Paps J."/>
            <person name="Zhu Y."/>
            <person name="Wu F."/>
            <person name="Chen Y."/>
            <person name="Wang J."/>
            <person name="Peng C."/>
            <person name="Meng J."/>
            <person name="Yang L."/>
            <person name="Liu J."/>
            <person name="Wen B."/>
            <person name="Zhang N."/>
            <person name="Huang Z."/>
            <person name="Zhu Q."/>
            <person name="Feng Y."/>
            <person name="Mount A."/>
            <person name="Hedgecock D."/>
            <person name="Xu Z."/>
            <person name="Liu Y."/>
            <person name="Domazet-Loso T."/>
            <person name="Du Y."/>
            <person name="Sun X."/>
            <person name="Zhang S."/>
            <person name="Liu B."/>
            <person name="Cheng P."/>
            <person name="Jiang X."/>
            <person name="Li J."/>
            <person name="Fan D."/>
            <person name="Wang W."/>
            <person name="Fu W."/>
            <person name="Wang T."/>
            <person name="Wang B."/>
            <person name="Zhang J."/>
            <person name="Peng Z."/>
            <person name="Li Y."/>
            <person name="Li N."/>
            <person name="Wang J."/>
            <person name="Chen M."/>
            <person name="He Y."/>
            <person name="Tan F."/>
            <person name="Song X."/>
            <person name="Zheng Q."/>
            <person name="Huang R."/>
            <person name="Yang H."/>
            <person name="Du X."/>
            <person name="Chen L."/>
            <person name="Yang M."/>
            <person name="Gaffney P.M."/>
            <person name="Wang S."/>
            <person name="Luo L."/>
            <person name="She Z."/>
            <person name="Ming Y."/>
            <person name="Huang W."/>
            <person name="Zhang S."/>
            <person name="Huang B."/>
            <person name="Zhang Y."/>
            <person name="Qu T."/>
            <person name="Ni P."/>
            <person name="Miao G."/>
            <person name="Wang J."/>
            <person name="Wang Q."/>
            <person name="Steinberg C.E."/>
            <person name="Wang H."/>
            <person name="Li N."/>
            <person name="Qian L."/>
            <person name="Zhang G."/>
            <person name="Li Y."/>
            <person name="Yang H."/>
            <person name="Liu X."/>
            <person name="Wang J."/>
            <person name="Yin Y."/>
            <person name="Wang J."/>
        </authorList>
    </citation>
    <scope>NUCLEOTIDE SEQUENCE [LARGE SCALE GENOMIC DNA]</scope>
    <source>
        <strain evidence="6">05x7-T-G4-1.051#20</strain>
    </source>
</reference>
<dbReference type="SUPFAM" id="SSF56112">
    <property type="entry name" value="Protein kinase-like (PK-like)"/>
    <property type="match status" value="1"/>
</dbReference>
<dbReference type="AlphaFoldDB" id="K1RSW6"/>
<organism evidence="6">
    <name type="scientific">Magallana gigas</name>
    <name type="common">Pacific oyster</name>
    <name type="synonym">Crassostrea gigas</name>
    <dbReference type="NCBI Taxonomy" id="29159"/>
    <lineage>
        <taxon>Eukaryota</taxon>
        <taxon>Metazoa</taxon>
        <taxon>Spiralia</taxon>
        <taxon>Lophotrochozoa</taxon>
        <taxon>Mollusca</taxon>
        <taxon>Bivalvia</taxon>
        <taxon>Autobranchia</taxon>
        <taxon>Pteriomorphia</taxon>
        <taxon>Ostreida</taxon>
        <taxon>Ostreoidea</taxon>
        <taxon>Ostreidae</taxon>
        <taxon>Magallana</taxon>
    </lineage>
</organism>
<keyword evidence="3 6" id="KW-0418">Kinase</keyword>
<dbReference type="Pfam" id="PF07714">
    <property type="entry name" value="PK_Tyr_Ser-Thr"/>
    <property type="match status" value="1"/>
</dbReference>
<dbReference type="InterPro" id="IPR011009">
    <property type="entry name" value="Kinase-like_dom_sf"/>
</dbReference>
<dbReference type="PROSITE" id="PS50011">
    <property type="entry name" value="PROTEIN_KINASE_DOM"/>
    <property type="match status" value="1"/>
</dbReference>
<keyword evidence="1" id="KW-0808">Transferase</keyword>
<dbReference type="Gene3D" id="3.30.505.10">
    <property type="entry name" value="SH2 domain"/>
    <property type="match status" value="1"/>
</dbReference>
<proteinExistence type="predicted"/>
<dbReference type="PROSITE" id="PS00107">
    <property type="entry name" value="PROTEIN_KINASE_ATP"/>
    <property type="match status" value="1"/>
</dbReference>
<dbReference type="InterPro" id="IPR017441">
    <property type="entry name" value="Protein_kinase_ATP_BS"/>
</dbReference>
<dbReference type="InterPro" id="IPR000980">
    <property type="entry name" value="SH2"/>
</dbReference>
<evidence type="ECO:0000256" key="3">
    <source>
        <dbReference type="ARBA" id="ARBA00022777"/>
    </source>
</evidence>
<dbReference type="InterPro" id="IPR001245">
    <property type="entry name" value="Ser-Thr/Tyr_kinase_cat_dom"/>
</dbReference>
<accession>K1RSW6</accession>
<dbReference type="InterPro" id="IPR036860">
    <property type="entry name" value="SH2_dom_sf"/>
</dbReference>
<dbReference type="EMBL" id="JH817333">
    <property type="protein sequence ID" value="EKC37651.1"/>
    <property type="molecule type" value="Genomic_DNA"/>
</dbReference>
<name>K1RSW6_MAGGI</name>
<dbReference type="InParanoid" id="K1RSW6"/>
<dbReference type="SUPFAM" id="SSF55550">
    <property type="entry name" value="SH2 domain"/>
    <property type="match status" value="1"/>
</dbReference>
<keyword evidence="4" id="KW-0067">ATP-binding</keyword>
<dbReference type="PRINTS" id="PR00109">
    <property type="entry name" value="TYRKINASE"/>
</dbReference>
<evidence type="ECO:0000256" key="1">
    <source>
        <dbReference type="ARBA" id="ARBA00022679"/>
    </source>
</evidence>
<evidence type="ECO:0000256" key="5">
    <source>
        <dbReference type="ARBA" id="ARBA00023137"/>
    </source>
</evidence>
<dbReference type="Gene3D" id="3.30.200.20">
    <property type="entry name" value="Phosphorylase Kinase, domain 1"/>
    <property type="match status" value="1"/>
</dbReference>
<dbReference type="HOGENOM" id="CLU_000288_7_2_1"/>
<dbReference type="GO" id="GO:0005524">
    <property type="term" value="F:ATP binding"/>
    <property type="evidence" value="ECO:0007669"/>
    <property type="project" value="UniProtKB-UniRule"/>
</dbReference>
<sequence>MMGGSAYENVGKKWDLGVEEQEWFHGLLPRVEAERLLIEDGDFLIDDDNSILEMVNQYCLSGRPWLDNSDIVLKNPIFREKWLLQNDDIILDRKLGKGYFGDVNKGIYKPMGNAVAVKTCKETFTQEQTKTLLTEGRILKQYAHPNIVRLIGIAAQRQPVLIVMEFVEGGDLLNHLKKQQKPFTSQQLIKMCDDIASGMAYLESKNCVHKELAARNCLVGNGLVVKVSDFGLSRDKVVHTMSDKNKPIPWKWSAPEVLLNGK</sequence>
<evidence type="ECO:0000256" key="4">
    <source>
        <dbReference type="ARBA" id="ARBA00022840"/>
    </source>
</evidence>
<dbReference type="Gene3D" id="1.10.510.10">
    <property type="entry name" value="Transferase(Phosphotransferase) domain 1"/>
    <property type="match status" value="1"/>
</dbReference>